<dbReference type="Gene3D" id="3.40.50.720">
    <property type="entry name" value="NAD(P)-binding Rossmann-like Domain"/>
    <property type="match status" value="1"/>
</dbReference>
<keyword evidence="2" id="KW-0560">Oxidoreductase</keyword>
<dbReference type="EMBL" id="CP035758">
    <property type="protein sequence ID" value="QBD76743.1"/>
    <property type="molecule type" value="Genomic_DNA"/>
</dbReference>
<evidence type="ECO:0000256" key="1">
    <source>
        <dbReference type="ARBA" id="ARBA00006484"/>
    </source>
</evidence>
<dbReference type="InterPro" id="IPR002347">
    <property type="entry name" value="SDR_fam"/>
</dbReference>
<organism evidence="3 4">
    <name type="scientific">Ktedonosporobacter rubrisoli</name>
    <dbReference type="NCBI Taxonomy" id="2509675"/>
    <lineage>
        <taxon>Bacteria</taxon>
        <taxon>Bacillati</taxon>
        <taxon>Chloroflexota</taxon>
        <taxon>Ktedonobacteria</taxon>
        <taxon>Ktedonobacterales</taxon>
        <taxon>Ktedonosporobacteraceae</taxon>
        <taxon>Ktedonosporobacter</taxon>
    </lineage>
</organism>
<evidence type="ECO:0000313" key="4">
    <source>
        <dbReference type="Proteomes" id="UP000290365"/>
    </source>
</evidence>
<name>A0A4P6JNJ9_KTERU</name>
<accession>A0A4P6JNJ9</accession>
<keyword evidence="4" id="KW-1185">Reference proteome</keyword>
<dbReference type="InterPro" id="IPR036291">
    <property type="entry name" value="NAD(P)-bd_dom_sf"/>
</dbReference>
<dbReference type="GO" id="GO:0016491">
    <property type="term" value="F:oxidoreductase activity"/>
    <property type="evidence" value="ECO:0007669"/>
    <property type="project" value="UniProtKB-KW"/>
</dbReference>
<dbReference type="SUPFAM" id="SSF51735">
    <property type="entry name" value="NAD(P)-binding Rossmann-fold domains"/>
    <property type="match status" value="1"/>
</dbReference>
<dbReference type="AlphaFoldDB" id="A0A4P6JNJ9"/>
<reference evidence="3 4" key="1">
    <citation type="submission" date="2019-01" db="EMBL/GenBank/DDBJ databases">
        <title>Ktedonosporobacter rubrisoli SCAWS-G2.</title>
        <authorList>
            <person name="Huang Y."/>
            <person name="Yan B."/>
        </authorList>
    </citation>
    <scope>NUCLEOTIDE SEQUENCE [LARGE SCALE GENOMIC DNA]</scope>
    <source>
        <strain evidence="3 4">SCAWS-G2</strain>
    </source>
</reference>
<protein>
    <submittedName>
        <fullName evidence="3">SDR family oxidoreductase</fullName>
    </submittedName>
</protein>
<comment type="similarity">
    <text evidence="1">Belongs to the short-chain dehydrogenases/reductases (SDR) family.</text>
</comment>
<dbReference type="OrthoDB" id="9806974at2"/>
<evidence type="ECO:0000256" key="2">
    <source>
        <dbReference type="ARBA" id="ARBA00023002"/>
    </source>
</evidence>
<dbReference type="KEGG" id="kbs:EPA93_12295"/>
<sequence length="245" mass="26234">MRKELKMSVADQHIVIIGGSSGIGLATAKMLAEQGAKVTIAARQREKLVQASVSIEQQVAYDVVNASVLEEVQAFFKRVGSFDHLVLTLGSSEGMGDFRTLDFTMLRRAFETKYWAQLQAAQASLDYLRKDGSLTFVSAVSARTASAGAAGLATLNGALEAIIPSLALELQPLRVNAVSPGLIDTPWWSGFPSEMREAIFAQITAATPVKRAGRAEDVAQAIAFLIKNTFMAGTILECDGGARIR</sequence>
<evidence type="ECO:0000313" key="3">
    <source>
        <dbReference type="EMBL" id="QBD76743.1"/>
    </source>
</evidence>
<proteinExistence type="inferred from homology"/>
<dbReference type="PANTHER" id="PTHR43477">
    <property type="entry name" value="DIHYDROANTICAPSIN 7-DEHYDROGENASE"/>
    <property type="match status" value="1"/>
</dbReference>
<dbReference type="InterPro" id="IPR051122">
    <property type="entry name" value="SDR_DHRS6-like"/>
</dbReference>
<dbReference type="PRINTS" id="PR00081">
    <property type="entry name" value="GDHRDH"/>
</dbReference>
<dbReference type="Pfam" id="PF13561">
    <property type="entry name" value="adh_short_C2"/>
    <property type="match status" value="1"/>
</dbReference>
<dbReference type="PANTHER" id="PTHR43477:SF1">
    <property type="entry name" value="DIHYDROANTICAPSIN 7-DEHYDROGENASE"/>
    <property type="match status" value="1"/>
</dbReference>
<gene>
    <name evidence="3" type="ORF">EPA93_12295</name>
</gene>
<dbReference type="Proteomes" id="UP000290365">
    <property type="component" value="Chromosome"/>
</dbReference>